<reference evidence="2" key="1">
    <citation type="submission" date="2023-10" db="EMBL/GenBank/DDBJ databases">
        <title>Genome assembly of Pristionchus species.</title>
        <authorList>
            <person name="Yoshida K."/>
            <person name="Sommer R.J."/>
        </authorList>
    </citation>
    <scope>NUCLEOTIDE SEQUENCE</scope>
    <source>
        <strain evidence="2">RS0144</strain>
    </source>
</reference>
<proteinExistence type="predicted"/>
<dbReference type="AlphaFoldDB" id="A0AAV5SSY0"/>
<evidence type="ECO:0008006" key="4">
    <source>
        <dbReference type="Google" id="ProtNLM"/>
    </source>
</evidence>
<dbReference type="EMBL" id="BTSX01000002">
    <property type="protein sequence ID" value="GMS83175.1"/>
    <property type="molecule type" value="Genomic_DNA"/>
</dbReference>
<name>A0AAV5SSY0_9BILA</name>
<evidence type="ECO:0000313" key="2">
    <source>
        <dbReference type="EMBL" id="GMS83175.1"/>
    </source>
</evidence>
<feature type="region of interest" description="Disordered" evidence="1">
    <location>
        <begin position="1"/>
        <end position="26"/>
    </location>
</feature>
<accession>A0AAV5SSY0</accession>
<sequence>LRSRGAPSRPVQLRKSRRAQANVHGSLHRCGRSSVGACHLSPGTRTQRSRSVIIFDLFSSSSPQYHLAVTIWMVSRGQE</sequence>
<gene>
    <name evidence="2" type="ORF">PENTCL1PPCAC_5350</name>
</gene>
<feature type="non-terminal residue" evidence="2">
    <location>
        <position position="1"/>
    </location>
</feature>
<evidence type="ECO:0000256" key="1">
    <source>
        <dbReference type="SAM" id="MobiDB-lite"/>
    </source>
</evidence>
<keyword evidence="3" id="KW-1185">Reference proteome</keyword>
<feature type="non-terminal residue" evidence="2">
    <location>
        <position position="79"/>
    </location>
</feature>
<comment type="caution">
    <text evidence="2">The sequence shown here is derived from an EMBL/GenBank/DDBJ whole genome shotgun (WGS) entry which is preliminary data.</text>
</comment>
<protein>
    <recommendedName>
        <fullName evidence="4">G protein-coupled receptor</fullName>
    </recommendedName>
</protein>
<organism evidence="2 3">
    <name type="scientific">Pristionchus entomophagus</name>
    <dbReference type="NCBI Taxonomy" id="358040"/>
    <lineage>
        <taxon>Eukaryota</taxon>
        <taxon>Metazoa</taxon>
        <taxon>Ecdysozoa</taxon>
        <taxon>Nematoda</taxon>
        <taxon>Chromadorea</taxon>
        <taxon>Rhabditida</taxon>
        <taxon>Rhabditina</taxon>
        <taxon>Diplogasteromorpha</taxon>
        <taxon>Diplogasteroidea</taxon>
        <taxon>Neodiplogasteridae</taxon>
        <taxon>Pristionchus</taxon>
    </lineage>
</organism>
<dbReference type="Proteomes" id="UP001432027">
    <property type="component" value="Unassembled WGS sequence"/>
</dbReference>
<evidence type="ECO:0000313" key="3">
    <source>
        <dbReference type="Proteomes" id="UP001432027"/>
    </source>
</evidence>